<evidence type="ECO:0000313" key="3">
    <source>
        <dbReference type="EMBL" id="ORZ31238.1"/>
    </source>
</evidence>
<reference evidence="3 4" key="1">
    <citation type="submission" date="2016-07" db="EMBL/GenBank/DDBJ databases">
        <title>Pervasive Adenine N6-methylation of Active Genes in Fungi.</title>
        <authorList>
            <consortium name="DOE Joint Genome Institute"/>
            <person name="Mondo S.J."/>
            <person name="Dannebaum R.O."/>
            <person name="Kuo R.C."/>
            <person name="Labutti K."/>
            <person name="Haridas S."/>
            <person name="Kuo A."/>
            <person name="Salamov A."/>
            <person name="Ahrendt S.R."/>
            <person name="Lipzen A."/>
            <person name="Sullivan W."/>
            <person name="Andreopoulos W.B."/>
            <person name="Clum A."/>
            <person name="Lindquist E."/>
            <person name="Daum C."/>
            <person name="Ramamoorthy G.K."/>
            <person name="Gryganskyi A."/>
            <person name="Culley D."/>
            <person name="Magnuson J.K."/>
            <person name="James T.Y."/>
            <person name="O'Malley M.A."/>
            <person name="Stajich J.E."/>
            <person name="Spatafora J.W."/>
            <person name="Visel A."/>
            <person name="Grigoriev I.V."/>
        </authorList>
    </citation>
    <scope>NUCLEOTIDE SEQUENCE [LARGE SCALE GENOMIC DNA]</scope>
    <source>
        <strain evidence="3 4">PL171</strain>
    </source>
</reference>
<comment type="caution">
    <text evidence="3">The sequence shown here is derived from an EMBL/GenBank/DDBJ whole genome shotgun (WGS) entry which is preliminary data.</text>
</comment>
<protein>
    <submittedName>
        <fullName evidence="3">Uncharacterized protein</fullName>
    </submittedName>
</protein>
<evidence type="ECO:0000313" key="4">
    <source>
        <dbReference type="Proteomes" id="UP000193411"/>
    </source>
</evidence>
<gene>
    <name evidence="3" type="ORF">BCR44DRAFT_1276298</name>
</gene>
<organism evidence="3 4">
    <name type="scientific">Catenaria anguillulae PL171</name>
    <dbReference type="NCBI Taxonomy" id="765915"/>
    <lineage>
        <taxon>Eukaryota</taxon>
        <taxon>Fungi</taxon>
        <taxon>Fungi incertae sedis</taxon>
        <taxon>Blastocladiomycota</taxon>
        <taxon>Blastocladiomycetes</taxon>
        <taxon>Blastocladiales</taxon>
        <taxon>Catenariaceae</taxon>
        <taxon>Catenaria</taxon>
    </lineage>
</organism>
<evidence type="ECO:0000256" key="2">
    <source>
        <dbReference type="SAM" id="MobiDB-lite"/>
    </source>
</evidence>
<keyword evidence="1" id="KW-0175">Coiled coil</keyword>
<evidence type="ECO:0000256" key="1">
    <source>
        <dbReference type="SAM" id="Coils"/>
    </source>
</evidence>
<proteinExistence type="predicted"/>
<dbReference type="Proteomes" id="UP000193411">
    <property type="component" value="Unassembled WGS sequence"/>
</dbReference>
<sequence length="145" mass="16508">MKTPPSSRSGSAKPTLAQSARLHPYLPHKEALVNAYLNALDSDLFARGRVHDQRARLRESRASLAKLQRELAVKQAERRALQRELQALEAKVDEQVRKAKAKDTIVKAWRRYMARQMVKKRAEATAAGEEESRRTRSKGCWCTRG</sequence>
<feature type="region of interest" description="Disordered" evidence="2">
    <location>
        <begin position="121"/>
        <end position="145"/>
    </location>
</feature>
<dbReference type="EMBL" id="MCFL01000064">
    <property type="protein sequence ID" value="ORZ31238.1"/>
    <property type="molecule type" value="Genomic_DNA"/>
</dbReference>
<dbReference type="AlphaFoldDB" id="A0A1Y2H9H0"/>
<accession>A0A1Y2H9H0</accession>
<feature type="coiled-coil region" evidence="1">
    <location>
        <begin position="50"/>
        <end position="98"/>
    </location>
</feature>
<keyword evidence="4" id="KW-1185">Reference proteome</keyword>
<name>A0A1Y2H9H0_9FUNG</name>